<reference evidence="2 3" key="1">
    <citation type="submission" date="2014-10" db="EMBL/GenBank/DDBJ databases">
        <title>Draft genome of the hookworm Ancylostoma caninum.</title>
        <authorList>
            <person name="Mitreva M."/>
        </authorList>
    </citation>
    <scope>NUCLEOTIDE SEQUENCE [LARGE SCALE GENOMIC DNA]</scope>
    <source>
        <strain evidence="2 3">Baltimore</strain>
    </source>
</reference>
<dbReference type="EMBL" id="JOJR01000029">
    <property type="protein sequence ID" value="RCN49827.1"/>
    <property type="molecule type" value="Genomic_DNA"/>
</dbReference>
<dbReference type="GO" id="GO:0006751">
    <property type="term" value="P:glutathione catabolic process"/>
    <property type="evidence" value="ECO:0007669"/>
    <property type="project" value="InterPro"/>
</dbReference>
<dbReference type="GO" id="GO:0036374">
    <property type="term" value="F:glutathione hydrolase activity"/>
    <property type="evidence" value="ECO:0007669"/>
    <property type="project" value="InterPro"/>
</dbReference>
<evidence type="ECO:0008006" key="4">
    <source>
        <dbReference type="Google" id="ProtNLM"/>
    </source>
</evidence>
<evidence type="ECO:0000313" key="2">
    <source>
        <dbReference type="EMBL" id="RCN49827.1"/>
    </source>
</evidence>
<keyword evidence="3" id="KW-1185">Reference proteome</keyword>
<dbReference type="SUPFAM" id="SSF56235">
    <property type="entry name" value="N-terminal nucleophile aminohydrolases (Ntn hydrolases)"/>
    <property type="match status" value="1"/>
</dbReference>
<organism evidence="2 3">
    <name type="scientific">Ancylostoma caninum</name>
    <name type="common">Dog hookworm</name>
    <dbReference type="NCBI Taxonomy" id="29170"/>
    <lineage>
        <taxon>Eukaryota</taxon>
        <taxon>Metazoa</taxon>
        <taxon>Ecdysozoa</taxon>
        <taxon>Nematoda</taxon>
        <taxon>Chromadorea</taxon>
        <taxon>Rhabditida</taxon>
        <taxon>Rhabditina</taxon>
        <taxon>Rhabditomorpha</taxon>
        <taxon>Strongyloidea</taxon>
        <taxon>Ancylostomatidae</taxon>
        <taxon>Ancylostomatinae</taxon>
        <taxon>Ancylostoma</taxon>
    </lineage>
</organism>
<name>A0A368H3J7_ANCCA</name>
<dbReference type="STRING" id="29170.A0A368H3J7"/>
<comment type="caution">
    <text evidence="2">The sequence shown here is derived from an EMBL/GenBank/DDBJ whole genome shotgun (WGS) entry which is preliminary data.</text>
</comment>
<dbReference type="Pfam" id="PF01019">
    <property type="entry name" value="G_glu_transpept"/>
    <property type="match status" value="1"/>
</dbReference>
<evidence type="ECO:0000256" key="1">
    <source>
        <dbReference type="SAM" id="MobiDB-lite"/>
    </source>
</evidence>
<evidence type="ECO:0000313" key="3">
    <source>
        <dbReference type="Proteomes" id="UP000252519"/>
    </source>
</evidence>
<dbReference type="OrthoDB" id="1081007at2759"/>
<dbReference type="InterPro" id="IPR029055">
    <property type="entry name" value="Ntn_hydrolases_N"/>
</dbReference>
<accession>A0A368H3J7</accession>
<dbReference type="Proteomes" id="UP000252519">
    <property type="component" value="Unassembled WGS sequence"/>
</dbReference>
<protein>
    <recommendedName>
        <fullName evidence="4">Gamma-glutamyltranspeptidase</fullName>
    </recommendedName>
</protein>
<dbReference type="GO" id="GO:0005886">
    <property type="term" value="C:plasma membrane"/>
    <property type="evidence" value="ECO:0007669"/>
    <property type="project" value="TreeGrafter"/>
</dbReference>
<gene>
    <name evidence="2" type="ORF">ANCCAN_04070</name>
</gene>
<proteinExistence type="predicted"/>
<dbReference type="PANTHER" id="PTHR11686">
    <property type="entry name" value="GAMMA GLUTAMYL TRANSPEPTIDASE"/>
    <property type="match status" value="1"/>
</dbReference>
<dbReference type="AlphaFoldDB" id="A0A368H3J7"/>
<dbReference type="InterPro" id="IPR000101">
    <property type="entry name" value="GGT_peptidase"/>
</dbReference>
<sequence length="132" mass="14281">MVVMLNLFIDANLISVPEYVEIQVEFFETERTPAQDKPPVPSSTANPAAAAEPEKVSIEWPPPSRSASRNFLHAAVSCRNEYCAEIGRDILIRDGNAVDAAIATVVCMGAVHPYATGFGGGLMMIVHNRCVH</sequence>
<dbReference type="PANTHER" id="PTHR11686:SF9">
    <property type="entry name" value="RE13973P"/>
    <property type="match status" value="1"/>
</dbReference>
<feature type="region of interest" description="Disordered" evidence="1">
    <location>
        <begin position="30"/>
        <end position="64"/>
    </location>
</feature>